<keyword evidence="2" id="KW-1185">Reference proteome</keyword>
<dbReference type="Proteomes" id="UP001060919">
    <property type="component" value="Chromosome"/>
</dbReference>
<evidence type="ECO:0000313" key="2">
    <source>
        <dbReference type="Proteomes" id="UP001060919"/>
    </source>
</evidence>
<gene>
    <name evidence="1" type="ORF">AsAng_0026380</name>
</gene>
<proteinExistence type="predicted"/>
<name>A0A915YF11_9BACT</name>
<reference evidence="1" key="1">
    <citation type="submission" date="2022-09" db="EMBL/GenBank/DDBJ databases">
        <title>Aureispira anguillicida sp. nov., isolated from Leptocephalus of Japanese eel Anguilla japonica.</title>
        <authorList>
            <person name="Yuasa K."/>
            <person name="Mekata T."/>
            <person name="Ikunari K."/>
        </authorList>
    </citation>
    <scope>NUCLEOTIDE SEQUENCE</scope>
    <source>
        <strain evidence="1">EL160426</strain>
    </source>
</reference>
<accession>A0A915YF11</accession>
<dbReference type="AlphaFoldDB" id="A0A915YF11"/>
<organism evidence="1 2">
    <name type="scientific">Aureispira anguillae</name>
    <dbReference type="NCBI Taxonomy" id="2864201"/>
    <lineage>
        <taxon>Bacteria</taxon>
        <taxon>Pseudomonadati</taxon>
        <taxon>Bacteroidota</taxon>
        <taxon>Saprospiria</taxon>
        <taxon>Saprospirales</taxon>
        <taxon>Saprospiraceae</taxon>
        <taxon>Aureispira</taxon>
    </lineage>
</organism>
<evidence type="ECO:0000313" key="1">
    <source>
        <dbReference type="EMBL" id="BDS11924.1"/>
    </source>
</evidence>
<dbReference type="EMBL" id="AP026867">
    <property type="protein sequence ID" value="BDS11924.1"/>
    <property type="molecule type" value="Genomic_DNA"/>
</dbReference>
<sequence>MLFWHIFRINVNKLAHYLESSKKHSLVLTVNDVQTQLLTN</sequence>
<protein>
    <submittedName>
        <fullName evidence="1">Uncharacterized protein</fullName>
    </submittedName>
</protein>
<dbReference type="KEGG" id="aup:AsAng_0026380"/>